<dbReference type="AlphaFoldDB" id="A0AAV9TGZ0"/>
<dbReference type="EMBL" id="JASAOK010000023">
    <property type="protein sequence ID" value="KAK6221172.1"/>
    <property type="molecule type" value="Genomic_DNA"/>
</dbReference>
<accession>A0AAV9TGZ0</accession>
<organism evidence="1 2">
    <name type="scientific">Colletotrichum tabaci</name>
    <dbReference type="NCBI Taxonomy" id="1209068"/>
    <lineage>
        <taxon>Eukaryota</taxon>
        <taxon>Fungi</taxon>
        <taxon>Dikarya</taxon>
        <taxon>Ascomycota</taxon>
        <taxon>Pezizomycotina</taxon>
        <taxon>Sordariomycetes</taxon>
        <taxon>Hypocreomycetidae</taxon>
        <taxon>Glomerellales</taxon>
        <taxon>Glomerellaceae</taxon>
        <taxon>Colletotrichum</taxon>
        <taxon>Colletotrichum destructivum species complex</taxon>
    </lineage>
</organism>
<sequence length="127" mass="14444">MPEKLFTHYPMDDIVRLITVINEEMFTTVVVNVDRKMNLTASTETNLTKYLNEFTSNNTRVPTPILLAGDEVLMMATFMTKSTITTINTFVNLETALSKCKFGSIIEDTTMNMMHMDSTKPMAGYKR</sequence>
<reference evidence="1 2" key="1">
    <citation type="submission" date="2023-04" db="EMBL/GenBank/DDBJ databases">
        <title>Colletotrichum tabacum stain YC1 causing leaf anthracnose on Nicotiana tabacum(L.) cv.</title>
        <authorList>
            <person name="Ji Z."/>
            <person name="Wang M."/>
            <person name="Zhang J."/>
            <person name="Wang N."/>
            <person name="Zhou Z."/>
        </authorList>
    </citation>
    <scope>NUCLEOTIDE SEQUENCE [LARGE SCALE GENOMIC DNA]</scope>
    <source>
        <strain evidence="1 2">YC1</strain>
    </source>
</reference>
<proteinExistence type="predicted"/>
<comment type="caution">
    <text evidence="1">The sequence shown here is derived from an EMBL/GenBank/DDBJ whole genome shotgun (WGS) entry which is preliminary data.</text>
</comment>
<dbReference type="Proteomes" id="UP001327957">
    <property type="component" value="Unassembled WGS sequence"/>
</dbReference>
<evidence type="ECO:0000313" key="2">
    <source>
        <dbReference type="Proteomes" id="UP001327957"/>
    </source>
</evidence>
<keyword evidence="2" id="KW-1185">Reference proteome</keyword>
<protein>
    <submittedName>
        <fullName evidence="1">Uncharacterized protein</fullName>
    </submittedName>
</protein>
<evidence type="ECO:0000313" key="1">
    <source>
        <dbReference type="EMBL" id="KAK6221172.1"/>
    </source>
</evidence>
<name>A0AAV9TGZ0_9PEZI</name>
<gene>
    <name evidence="1" type="ORF">QIS74_04901</name>
</gene>